<comment type="caution">
    <text evidence="2">The sequence shown here is derived from an EMBL/GenBank/DDBJ whole genome shotgun (WGS) entry which is preliminary data.</text>
</comment>
<dbReference type="EMBL" id="RXII01000084">
    <property type="protein sequence ID" value="RZN60748.1"/>
    <property type="molecule type" value="Genomic_DNA"/>
</dbReference>
<evidence type="ECO:0000256" key="1">
    <source>
        <dbReference type="SAM" id="MobiDB-lite"/>
    </source>
</evidence>
<dbReference type="Proteomes" id="UP000316217">
    <property type="component" value="Unassembled WGS sequence"/>
</dbReference>
<accession>A0A520KKD4</accession>
<protein>
    <submittedName>
        <fullName evidence="2">Uncharacterized protein</fullName>
    </submittedName>
</protein>
<reference evidence="2 3" key="1">
    <citation type="journal article" date="2019" name="Nat. Microbiol.">
        <title>Wide diversity of methane and short-chain alkane metabolisms in uncultured archaea.</title>
        <authorList>
            <person name="Borrel G."/>
            <person name="Adam P.S."/>
            <person name="McKay L.J."/>
            <person name="Chen L.X."/>
            <person name="Sierra-Garcia I.N."/>
            <person name="Sieber C.M."/>
            <person name="Letourneur Q."/>
            <person name="Ghozlane A."/>
            <person name="Andersen G.L."/>
            <person name="Li W.J."/>
            <person name="Hallam S.J."/>
            <person name="Muyzer G."/>
            <person name="de Oliveira V.M."/>
            <person name="Inskeep W.P."/>
            <person name="Banfield J.F."/>
            <person name="Gribaldo S."/>
        </authorList>
    </citation>
    <scope>NUCLEOTIDE SEQUENCE [LARGE SCALE GENOMIC DNA]</scope>
    <source>
        <strain evidence="2">NM4</strain>
    </source>
</reference>
<name>A0A520KKD4_9CREN</name>
<gene>
    <name evidence="2" type="ORF">EF810_05495</name>
</gene>
<feature type="region of interest" description="Disordered" evidence="1">
    <location>
        <begin position="1"/>
        <end position="21"/>
    </location>
</feature>
<proteinExistence type="predicted"/>
<sequence length="91" mass="11077">MSEVMLKRRKKPKRYTTPEGEEVIEGTPEQIAYAIKDFVQQRKSVVKEILEQRKRGRMGYIRELVKLIWQEIKEAYYSMMRGIQKRETRKR</sequence>
<dbReference type="RefSeq" id="WP_125671747.1">
    <property type="nucleotide sequence ID" value="NZ_RCOS01000110.1"/>
</dbReference>
<evidence type="ECO:0000313" key="3">
    <source>
        <dbReference type="Proteomes" id="UP000316217"/>
    </source>
</evidence>
<dbReference type="AlphaFoldDB" id="A0A520KKD4"/>
<evidence type="ECO:0000313" key="2">
    <source>
        <dbReference type="EMBL" id="RZN60748.1"/>
    </source>
</evidence>
<organism evidence="2 3">
    <name type="scientific">Candidatus Methanodesulfokora washburnensis</name>
    <dbReference type="NCBI Taxonomy" id="2478471"/>
    <lineage>
        <taxon>Archaea</taxon>
        <taxon>Thermoproteota</taxon>
        <taxon>Candidatus Korarchaeia</taxon>
        <taxon>Candidatus Korarchaeia incertae sedis</taxon>
        <taxon>Candidatus Methanodesulfokora</taxon>
    </lineage>
</organism>